<dbReference type="PANTHER" id="PTHR47995:SF18">
    <property type="entry name" value="TRANSCRIPTION FACTOR MYB65"/>
    <property type="match status" value="1"/>
</dbReference>
<dbReference type="Proteomes" id="UP000639772">
    <property type="component" value="Unassembled WGS sequence"/>
</dbReference>
<dbReference type="PROSITE" id="PS50090">
    <property type="entry name" value="MYB_LIKE"/>
    <property type="match status" value="1"/>
</dbReference>
<dbReference type="PANTHER" id="PTHR47995">
    <property type="entry name" value="TRANSCRIPTION FACTOR MYB33-RELATED"/>
    <property type="match status" value="1"/>
</dbReference>
<feature type="domain" description="HTH myb-type" evidence="8">
    <location>
        <begin position="1"/>
        <end position="40"/>
    </location>
</feature>
<dbReference type="AlphaFoldDB" id="A0A835VFL4"/>
<dbReference type="GO" id="GO:0003677">
    <property type="term" value="F:DNA binding"/>
    <property type="evidence" value="ECO:0007669"/>
    <property type="project" value="UniProtKB-KW"/>
</dbReference>
<keyword evidence="6" id="KW-0539">Nucleus</keyword>
<evidence type="ECO:0000256" key="4">
    <source>
        <dbReference type="ARBA" id="ARBA00023125"/>
    </source>
</evidence>
<reference evidence="9 10" key="1">
    <citation type="journal article" date="2020" name="Nat. Food">
        <title>A phased Vanilla planifolia genome enables genetic improvement of flavour and production.</title>
        <authorList>
            <person name="Hasing T."/>
            <person name="Tang H."/>
            <person name="Brym M."/>
            <person name="Khazi F."/>
            <person name="Huang T."/>
            <person name="Chambers A.H."/>
        </authorList>
    </citation>
    <scope>NUCLEOTIDE SEQUENCE [LARGE SCALE GENOMIC DNA]</scope>
    <source>
        <tissue evidence="9">Leaf</tissue>
    </source>
</reference>
<evidence type="ECO:0000256" key="2">
    <source>
        <dbReference type="ARBA" id="ARBA00022737"/>
    </source>
</evidence>
<gene>
    <name evidence="9" type="ORF">HPP92_006214</name>
</gene>
<dbReference type="EMBL" id="JADCNM010000002">
    <property type="protein sequence ID" value="KAG0495220.1"/>
    <property type="molecule type" value="Genomic_DNA"/>
</dbReference>
<proteinExistence type="predicted"/>
<keyword evidence="5" id="KW-0804">Transcription</keyword>
<evidence type="ECO:0000256" key="5">
    <source>
        <dbReference type="ARBA" id="ARBA00023163"/>
    </source>
</evidence>
<evidence type="ECO:0000256" key="1">
    <source>
        <dbReference type="ARBA" id="ARBA00004123"/>
    </source>
</evidence>
<name>A0A835VFL4_VANPL</name>
<feature type="domain" description="Myb-like" evidence="7">
    <location>
        <begin position="1"/>
        <end position="36"/>
    </location>
</feature>
<evidence type="ECO:0000313" key="9">
    <source>
        <dbReference type="EMBL" id="KAG0495220.1"/>
    </source>
</evidence>
<organism evidence="9 10">
    <name type="scientific">Vanilla planifolia</name>
    <name type="common">Vanilla</name>
    <dbReference type="NCBI Taxonomy" id="51239"/>
    <lineage>
        <taxon>Eukaryota</taxon>
        <taxon>Viridiplantae</taxon>
        <taxon>Streptophyta</taxon>
        <taxon>Embryophyta</taxon>
        <taxon>Tracheophyta</taxon>
        <taxon>Spermatophyta</taxon>
        <taxon>Magnoliopsida</taxon>
        <taxon>Liliopsida</taxon>
        <taxon>Asparagales</taxon>
        <taxon>Orchidaceae</taxon>
        <taxon>Vanilloideae</taxon>
        <taxon>Vanilleae</taxon>
        <taxon>Vanilla</taxon>
    </lineage>
</organism>
<dbReference type="SUPFAM" id="SSF46689">
    <property type="entry name" value="Homeodomain-like"/>
    <property type="match status" value="1"/>
</dbReference>
<evidence type="ECO:0000313" key="10">
    <source>
        <dbReference type="Proteomes" id="UP000639772"/>
    </source>
</evidence>
<dbReference type="InterPro" id="IPR009057">
    <property type="entry name" value="Homeodomain-like_sf"/>
</dbReference>
<keyword evidence="2" id="KW-0677">Repeat</keyword>
<keyword evidence="4" id="KW-0238">DNA-binding</keyword>
<dbReference type="InterPro" id="IPR017930">
    <property type="entry name" value="Myb_dom"/>
</dbReference>
<dbReference type="OrthoDB" id="786516at2759"/>
<evidence type="ECO:0000259" key="7">
    <source>
        <dbReference type="PROSITE" id="PS50090"/>
    </source>
</evidence>
<evidence type="ECO:0000259" key="8">
    <source>
        <dbReference type="PROSITE" id="PS51294"/>
    </source>
</evidence>
<dbReference type="GO" id="GO:0005634">
    <property type="term" value="C:nucleus"/>
    <property type="evidence" value="ECO:0007669"/>
    <property type="project" value="UniProtKB-SubCell"/>
</dbReference>
<evidence type="ECO:0000256" key="6">
    <source>
        <dbReference type="ARBA" id="ARBA00023242"/>
    </source>
</evidence>
<dbReference type="InterPro" id="IPR001005">
    <property type="entry name" value="SANT/Myb"/>
</dbReference>
<dbReference type="PROSITE" id="PS51294">
    <property type="entry name" value="HTH_MYB"/>
    <property type="match status" value="1"/>
</dbReference>
<evidence type="ECO:0000256" key="3">
    <source>
        <dbReference type="ARBA" id="ARBA00023015"/>
    </source>
</evidence>
<dbReference type="CDD" id="cd00167">
    <property type="entry name" value="SANT"/>
    <property type="match status" value="1"/>
</dbReference>
<sequence>MIVLLHAKLGNKWAHIAGYLHGRTDNEIKNYWNTRVKRRQRAGLPLYPSNLYHKASSENQQSPEANEYNTGHKRNSEVLQGSYNIFDIGFDPCTANSSLSYVPPFLKDHSFDPYVPNDIMNDLITYGCAMFDSHFKSNGESSTTQARPRAMKLELPSLQYPETDYSSWSNRISPSYGAVNTHNTSPVGISMQSPNCGLLEALIQKDPKADLCCVNGEETNDPNSPFSRSAFSLFEQCTPVSANSLDELPTSKEASGYTSEMEENILLQPNLLRPDALLGSDWYHPRQ</sequence>
<comment type="caution">
    <text evidence="9">The sequence shown here is derived from an EMBL/GenBank/DDBJ whole genome shotgun (WGS) entry which is preliminary data.</text>
</comment>
<dbReference type="Pfam" id="PF00249">
    <property type="entry name" value="Myb_DNA-binding"/>
    <property type="match status" value="1"/>
</dbReference>
<accession>A0A835VFL4</accession>
<protein>
    <submittedName>
        <fullName evidence="9">Uncharacterized protein</fullName>
    </submittedName>
</protein>
<dbReference type="Gene3D" id="1.10.10.60">
    <property type="entry name" value="Homeodomain-like"/>
    <property type="match status" value="1"/>
</dbReference>
<keyword evidence="3" id="KW-0805">Transcription regulation</keyword>
<comment type="subcellular location">
    <subcellularLocation>
        <location evidence="1">Nucleus</location>
    </subcellularLocation>
</comment>